<keyword evidence="4" id="KW-0812">Transmembrane</keyword>
<evidence type="ECO:0000259" key="5">
    <source>
        <dbReference type="PROSITE" id="PS01124"/>
    </source>
</evidence>
<feature type="transmembrane region" description="Helical" evidence="4">
    <location>
        <begin position="158"/>
        <end position="178"/>
    </location>
</feature>
<keyword evidence="4" id="KW-1133">Transmembrane helix</keyword>
<organism evidence="6 7">
    <name type="scientific">Flavobacterium rhizophilum</name>
    <dbReference type="NCBI Taxonomy" id="3163296"/>
    <lineage>
        <taxon>Bacteria</taxon>
        <taxon>Pseudomonadati</taxon>
        <taxon>Bacteroidota</taxon>
        <taxon>Flavobacteriia</taxon>
        <taxon>Flavobacteriales</taxon>
        <taxon>Flavobacteriaceae</taxon>
        <taxon>Flavobacterium</taxon>
    </lineage>
</organism>
<dbReference type="InterPro" id="IPR009057">
    <property type="entry name" value="Homeodomain-like_sf"/>
</dbReference>
<dbReference type="Pfam" id="PF12833">
    <property type="entry name" value="HTH_18"/>
    <property type="match status" value="1"/>
</dbReference>
<dbReference type="PANTHER" id="PTHR43280:SF2">
    <property type="entry name" value="HTH-TYPE TRANSCRIPTIONAL REGULATOR EXSA"/>
    <property type="match status" value="1"/>
</dbReference>
<comment type="caution">
    <text evidence="6">The sequence shown here is derived from an EMBL/GenBank/DDBJ whole genome shotgun (WGS) entry which is preliminary data.</text>
</comment>
<name>A0ABW8YFE5_9FLAO</name>
<dbReference type="EMBL" id="JBELQB010000011">
    <property type="protein sequence ID" value="MFL9838587.1"/>
    <property type="molecule type" value="Genomic_DNA"/>
</dbReference>
<dbReference type="Proteomes" id="UP001629059">
    <property type="component" value="Unassembled WGS sequence"/>
</dbReference>
<keyword evidence="3" id="KW-0804">Transcription</keyword>
<feature type="domain" description="HTH araC/xylS-type" evidence="5">
    <location>
        <begin position="294"/>
        <end position="397"/>
    </location>
</feature>
<dbReference type="Gene3D" id="1.10.10.60">
    <property type="entry name" value="Homeodomain-like"/>
    <property type="match status" value="2"/>
</dbReference>
<evidence type="ECO:0000313" key="6">
    <source>
        <dbReference type="EMBL" id="MFL9838587.1"/>
    </source>
</evidence>
<keyword evidence="1" id="KW-0805">Transcription regulation</keyword>
<dbReference type="InterPro" id="IPR018060">
    <property type="entry name" value="HTH_AraC"/>
</dbReference>
<evidence type="ECO:0000256" key="1">
    <source>
        <dbReference type="ARBA" id="ARBA00023015"/>
    </source>
</evidence>
<reference evidence="6 7" key="1">
    <citation type="submission" date="2024-06" db="EMBL/GenBank/DDBJ databases">
        <authorList>
            <person name="Kaempfer P."/>
            <person name="Viver T."/>
        </authorList>
    </citation>
    <scope>NUCLEOTIDE SEQUENCE [LARGE SCALE GENOMIC DNA]</scope>
    <source>
        <strain evidence="6 7">ST-75</strain>
    </source>
</reference>
<protein>
    <submittedName>
        <fullName evidence="6">AraC family transcriptional regulator</fullName>
    </submittedName>
</protein>
<dbReference type="SUPFAM" id="SSF46689">
    <property type="entry name" value="Homeodomain-like"/>
    <property type="match status" value="1"/>
</dbReference>
<feature type="transmembrane region" description="Helical" evidence="4">
    <location>
        <begin position="190"/>
        <end position="210"/>
    </location>
</feature>
<gene>
    <name evidence="6" type="ORF">ABS768_13820</name>
</gene>
<feature type="transmembrane region" description="Helical" evidence="4">
    <location>
        <begin position="118"/>
        <end position="137"/>
    </location>
</feature>
<evidence type="ECO:0000256" key="2">
    <source>
        <dbReference type="ARBA" id="ARBA00023125"/>
    </source>
</evidence>
<evidence type="ECO:0000313" key="7">
    <source>
        <dbReference type="Proteomes" id="UP001629059"/>
    </source>
</evidence>
<dbReference type="InterPro" id="IPR018062">
    <property type="entry name" value="HTH_AraC-typ_CS"/>
</dbReference>
<sequence>MIELVLIGLLVLTAATLYIASQIKSVLLFDRICNAFLVFTSLQALFALVSIYAGGNYTFMAVPFFLAYGPFKYYAVSSRVNSLFLRKTVYVHFIPSFIFCLAYFIINEFSLLSDYLPIYNTLLFLSVFVSMTAYSVWVLFNNSKAKYERGNDPLARRLLNFSSVFIIVVSAVSSVYLIKGFLYTGKVNPIIFSSIFYLLALFLVAVVFRYKVYSFIAYIRSANDDFNQEKNKKEENELPENLSLQPEFMSNNVIDINRGNQNSDNNNNVVSLKTSPKKYAKSALNEGMFEVYEEKLHHFFNDEKVYLDNDISLEVLAEKMKLSKHHLTQLFNVYIGENFNQYINKYRISYSCGLLQSNEDEMTMEEVAFESGFNSKVSFNRHFKNIMGCTPSDYTKKAGVA</sequence>
<evidence type="ECO:0000256" key="4">
    <source>
        <dbReference type="SAM" id="Phobius"/>
    </source>
</evidence>
<proteinExistence type="predicted"/>
<evidence type="ECO:0000256" key="3">
    <source>
        <dbReference type="ARBA" id="ARBA00023163"/>
    </source>
</evidence>
<accession>A0ABW8YFE5</accession>
<dbReference type="PROSITE" id="PS01124">
    <property type="entry name" value="HTH_ARAC_FAMILY_2"/>
    <property type="match status" value="1"/>
</dbReference>
<dbReference type="PROSITE" id="PS00041">
    <property type="entry name" value="HTH_ARAC_FAMILY_1"/>
    <property type="match status" value="1"/>
</dbReference>
<dbReference type="SMART" id="SM00342">
    <property type="entry name" value="HTH_ARAC"/>
    <property type="match status" value="1"/>
</dbReference>
<dbReference type="RefSeq" id="WP_408075539.1">
    <property type="nucleotide sequence ID" value="NZ_JBELQB010000011.1"/>
</dbReference>
<dbReference type="PANTHER" id="PTHR43280">
    <property type="entry name" value="ARAC-FAMILY TRANSCRIPTIONAL REGULATOR"/>
    <property type="match status" value="1"/>
</dbReference>
<keyword evidence="2" id="KW-0238">DNA-binding</keyword>
<feature type="transmembrane region" description="Helical" evidence="4">
    <location>
        <begin position="89"/>
        <end position="106"/>
    </location>
</feature>
<keyword evidence="4" id="KW-0472">Membrane</keyword>
<keyword evidence="7" id="KW-1185">Reference proteome</keyword>